<dbReference type="AlphaFoldDB" id="A0AAW3WLL0"/>
<dbReference type="PANTHER" id="PTHR34413:SF2">
    <property type="entry name" value="PROPHAGE TAIL FIBER ASSEMBLY PROTEIN HOMOLOG TFAE-RELATED"/>
    <property type="match status" value="1"/>
</dbReference>
<evidence type="ECO:0000313" key="2">
    <source>
        <dbReference type="Proteomes" id="UP000659084"/>
    </source>
</evidence>
<evidence type="ECO:0000313" key="1">
    <source>
        <dbReference type="EMBL" id="MBC3211925.1"/>
    </source>
</evidence>
<dbReference type="Proteomes" id="UP000659084">
    <property type="component" value="Unassembled WGS sequence"/>
</dbReference>
<dbReference type="InterPro" id="IPR051220">
    <property type="entry name" value="TFA_Chaperone"/>
</dbReference>
<name>A0AAW3WLL0_SERFO</name>
<proteinExistence type="predicted"/>
<protein>
    <submittedName>
        <fullName evidence="1">Tail fiber assembly protein</fullName>
    </submittedName>
</protein>
<reference evidence="1" key="1">
    <citation type="submission" date="2020-08" db="EMBL/GenBank/DDBJ databases">
        <title>Food and environmental bacterial isolates.</title>
        <authorList>
            <person name="Richter L."/>
            <person name="Du Plessis E.M."/>
            <person name="Duvenage S."/>
            <person name="Allam M."/>
            <person name="Korsten L."/>
        </authorList>
    </citation>
    <scope>NUCLEOTIDE SEQUENCE</scope>
    <source>
        <strain evidence="1">UPMP2127</strain>
    </source>
</reference>
<dbReference type="InterPro" id="IPR003458">
    <property type="entry name" value="Phage_T4_Gp38_tail_assem"/>
</dbReference>
<dbReference type="PANTHER" id="PTHR34413">
    <property type="entry name" value="PROPHAGE TAIL FIBER ASSEMBLY PROTEIN HOMOLOG TFAE-RELATED-RELATED"/>
    <property type="match status" value="1"/>
</dbReference>
<organism evidence="1 2">
    <name type="scientific">Serratia fonticola</name>
    <dbReference type="NCBI Taxonomy" id="47917"/>
    <lineage>
        <taxon>Bacteria</taxon>
        <taxon>Pseudomonadati</taxon>
        <taxon>Pseudomonadota</taxon>
        <taxon>Gammaproteobacteria</taxon>
        <taxon>Enterobacterales</taxon>
        <taxon>Yersiniaceae</taxon>
        <taxon>Serratia</taxon>
    </lineage>
</organism>
<comment type="caution">
    <text evidence="1">The sequence shown here is derived from an EMBL/GenBank/DDBJ whole genome shotgun (WGS) entry which is preliminary data.</text>
</comment>
<gene>
    <name evidence="1" type="ORF">H8J20_07220</name>
</gene>
<dbReference type="Pfam" id="PF02413">
    <property type="entry name" value="Caudo_TAP"/>
    <property type="match status" value="1"/>
</dbReference>
<sequence>MSQYSTALPTAILNDAGLAVVSGWLTVYNIEPTQREYQQASLEFLPEGVGLPALGFADKPRLPKAGLALVRSADGTAWEALPDYRGQTVYSIETGQPEAVTLIGELAQGLTLQAPQTSFDVWNGEEWITDTVAQQEAAIAAAKDELTQRQRVAADKIATLGDAVSLEMATEDEAVELLAWKAYRVELSRVSLDFAPDIDWPTTPDA</sequence>
<accession>A0AAW3WLL0</accession>
<dbReference type="EMBL" id="JACNYO010000005">
    <property type="protein sequence ID" value="MBC3211925.1"/>
    <property type="molecule type" value="Genomic_DNA"/>
</dbReference>
<dbReference type="RefSeq" id="WP_179252596.1">
    <property type="nucleotide sequence ID" value="NZ_JACBIV010000008.1"/>
</dbReference>